<dbReference type="InterPro" id="IPR048987">
    <property type="entry name" value="PIN-TPR-GreABC"/>
</dbReference>
<sequence>MIEVSVAAIVGLGKQIGPLAKLAGPMFKVGRWWWARWQRRVAADVAQQSPFPVPKRALRKALRTPEMLRVLGPNDEKSAAGAVAVLRSHMDSAKEWRNLTPSEAESRATRLVVLIQSNLLARLDPSQAVSVADSRSHQRHVAEMDAINGIARSFEADRRLDTLAAALPPFLHTEILENIDRTPNLSTLAYALVDSIDPRSTLSDWAESPPRWLDQSTPRAWIVFAEALAAFDLKPEAVQAIGNAIDAGIPNRPYWLARIALLESLTPAAADALRQQAGQSQHPLSNAALAIAGNRFSDAASDLNQWAPDAPRDDNLRLTLKAECERLLGQTQNQLETLAILIEMYEDVAAPRLLLATALLTRAQRRESQAVAADVQRAAELALEARDRRRRWRGDSTEAAVLAAKALMMAHDLGRMRSVATAEPIGEATAAEAASPELRSQAAIAAAVMGYHAEALELVADNTPFAAAEVAALIAEAKDDGSDRAHADIQNAWRAVYAAASSDEERLGAARGAILAGVPEVELDNLPAQVREHLEDTLRLAQALGLSGGPSSRDQIIGQLRLMKRSEPYAALKLAELVGQTEGPAAAAAELVEAADCFNDQFFRLMATSLLYEAGLHEASALAANEALAKSPRDWPGRRRALMALINVSQALGNWSEAATYSGQLLALDPRNEKAAWAQAQSLWNDDKADQAWASLRANFSGSPRPSTQQEGLLLLRLMRQFGERRDLISLAVELIRTHQDDDDFVANVLLISYMPASSADDAEPADEAPEQAQLNELFQRFTSTFPQHPALTTISGEDDDQFLARIKEMMRRGAEARAEVTKLVSEDQWPVGALAITSRKQYAYAIIARGAGHRFIRSADPAARTASRDTVGRALDPADSSRLLVDASAIYTLSGLTDGVAAVLRGSMPSQHITSAALYDIRGTRHELAMPAAGYLNYDAESDELIFSEPDAEEVNRLRSRAVAMVAIAESLSRLPTTPLSDTSSNGQRSEPWLGNIDVAAQGGYLFWCDDAVLRQLARSQGVAAFGTFELAEELLRRGRLSSDQWSSLLISLASDYAADLPLTVDLLSTVAAHDNWLPKAAAFALSRLETWNKPEVPSEVLRQAINKNLTQLDVVEHWVRCGARALTSTRLEPSVAGNNAALLLQYVVSLPATRPAIIRVALSAIRSETNVRGLADPWPATCRKLHSSLLSERGEAEAAAVALAVCSELNPEDRRTMMSVIFDPRRRPPSA</sequence>
<dbReference type="Gene3D" id="1.25.40.10">
    <property type="entry name" value="Tetratricopeptide repeat domain"/>
    <property type="match status" value="1"/>
</dbReference>
<evidence type="ECO:0000313" key="3">
    <source>
        <dbReference type="Proteomes" id="UP000199405"/>
    </source>
</evidence>
<organism evidence="2 3">
    <name type="scientific">Micromonospora tulbaghiae</name>
    <dbReference type="NCBI Taxonomy" id="479978"/>
    <lineage>
        <taxon>Bacteria</taxon>
        <taxon>Bacillati</taxon>
        <taxon>Actinomycetota</taxon>
        <taxon>Actinomycetes</taxon>
        <taxon>Micromonosporales</taxon>
        <taxon>Micromonosporaceae</taxon>
        <taxon>Micromonospora</taxon>
    </lineage>
</organism>
<gene>
    <name evidence="2" type="ORF">GA0070562_5649</name>
</gene>
<comment type="caution">
    <text evidence="2">The sequence shown here is derived from an EMBL/GenBank/DDBJ whole genome shotgun (WGS) entry which is preliminary data.</text>
</comment>
<dbReference type="Pfam" id="PF20698">
    <property type="entry name" value="PIN-TPR-GreABC"/>
    <property type="match status" value="1"/>
</dbReference>
<proteinExistence type="predicted"/>
<reference evidence="2 3" key="1">
    <citation type="submission" date="2016-06" db="EMBL/GenBank/DDBJ databases">
        <authorList>
            <person name="Varghese N."/>
            <person name="Submissions Spin"/>
        </authorList>
    </citation>
    <scope>NUCLEOTIDE SEQUENCE [LARGE SCALE GENOMIC DNA]</scope>
    <source>
        <strain evidence="2 3">DSM 45142</strain>
    </source>
</reference>
<accession>A0ABY0KS71</accession>
<keyword evidence="3" id="KW-1185">Reference proteome</keyword>
<dbReference type="InterPro" id="IPR011990">
    <property type="entry name" value="TPR-like_helical_dom_sf"/>
</dbReference>
<evidence type="ECO:0000259" key="1">
    <source>
        <dbReference type="Pfam" id="PF20698"/>
    </source>
</evidence>
<evidence type="ECO:0000313" key="2">
    <source>
        <dbReference type="EMBL" id="SCF05420.1"/>
    </source>
</evidence>
<dbReference type="Proteomes" id="UP000199405">
    <property type="component" value="Unassembled WGS sequence"/>
</dbReference>
<protein>
    <recommendedName>
        <fullName evidence="1">PIN domain-containing protein</fullName>
    </recommendedName>
</protein>
<dbReference type="SUPFAM" id="SSF48452">
    <property type="entry name" value="TPR-like"/>
    <property type="match status" value="1"/>
</dbReference>
<dbReference type="EMBL" id="FMCQ01000008">
    <property type="protein sequence ID" value="SCF05420.1"/>
    <property type="molecule type" value="Genomic_DNA"/>
</dbReference>
<feature type="domain" description="PIN" evidence="1">
    <location>
        <begin position="885"/>
        <end position="1021"/>
    </location>
</feature>
<name>A0ABY0KS71_9ACTN</name>